<dbReference type="CDD" id="cd06267">
    <property type="entry name" value="PBP1_LacI_sugar_binding-like"/>
    <property type="match status" value="1"/>
</dbReference>
<reference evidence="5 6" key="1">
    <citation type="submission" date="2024-09" db="EMBL/GenBank/DDBJ databases">
        <authorList>
            <person name="Sun Q."/>
            <person name="Mori K."/>
        </authorList>
    </citation>
    <scope>NUCLEOTIDE SEQUENCE [LARGE SCALE GENOMIC DNA]</scope>
    <source>
        <strain evidence="5 6">JCM 3028</strain>
    </source>
</reference>
<dbReference type="InterPro" id="IPR036390">
    <property type="entry name" value="WH_DNA-bd_sf"/>
</dbReference>
<organism evidence="5 6">
    <name type="scientific">Streptosporangium vulgare</name>
    <dbReference type="NCBI Taxonomy" id="46190"/>
    <lineage>
        <taxon>Bacteria</taxon>
        <taxon>Bacillati</taxon>
        <taxon>Actinomycetota</taxon>
        <taxon>Actinomycetes</taxon>
        <taxon>Streptosporangiales</taxon>
        <taxon>Streptosporangiaceae</taxon>
        <taxon>Streptosporangium</taxon>
    </lineage>
</organism>
<dbReference type="InterPro" id="IPR028082">
    <property type="entry name" value="Peripla_BP_I"/>
</dbReference>
<proteinExistence type="predicted"/>
<evidence type="ECO:0000256" key="1">
    <source>
        <dbReference type="ARBA" id="ARBA00023015"/>
    </source>
</evidence>
<dbReference type="PANTHER" id="PTHR30146:SF155">
    <property type="entry name" value="ALANINE RACEMASE"/>
    <property type="match status" value="1"/>
</dbReference>
<dbReference type="SUPFAM" id="SSF46785">
    <property type="entry name" value="Winged helix' DNA-binding domain"/>
    <property type="match status" value="1"/>
</dbReference>
<dbReference type="PROSITE" id="PS51000">
    <property type="entry name" value="HTH_DEOR_2"/>
    <property type="match status" value="1"/>
</dbReference>
<accession>A0ABV5TRU0</accession>
<evidence type="ECO:0000256" key="3">
    <source>
        <dbReference type="ARBA" id="ARBA00023163"/>
    </source>
</evidence>
<dbReference type="Proteomes" id="UP001589610">
    <property type="component" value="Unassembled WGS sequence"/>
</dbReference>
<dbReference type="SMART" id="SM00420">
    <property type="entry name" value="HTH_DEOR"/>
    <property type="match status" value="1"/>
</dbReference>
<dbReference type="PANTHER" id="PTHR30146">
    <property type="entry name" value="LACI-RELATED TRANSCRIPTIONAL REPRESSOR"/>
    <property type="match status" value="1"/>
</dbReference>
<keyword evidence="1" id="KW-0805">Transcription regulation</keyword>
<dbReference type="InterPro" id="IPR046335">
    <property type="entry name" value="LacI/GalR-like_sensor"/>
</dbReference>
<dbReference type="RefSeq" id="WP_344746540.1">
    <property type="nucleotide sequence ID" value="NZ_BAAAWW010000097.1"/>
</dbReference>
<dbReference type="InterPro" id="IPR001034">
    <property type="entry name" value="DeoR_HTH"/>
</dbReference>
<evidence type="ECO:0000313" key="5">
    <source>
        <dbReference type="EMBL" id="MFB9681135.1"/>
    </source>
</evidence>
<feature type="domain" description="HTH deoR-type" evidence="4">
    <location>
        <begin position="3"/>
        <end position="58"/>
    </location>
</feature>
<dbReference type="Gene3D" id="3.40.50.2300">
    <property type="match status" value="2"/>
</dbReference>
<keyword evidence="3" id="KW-0804">Transcription</keyword>
<dbReference type="InterPro" id="IPR036388">
    <property type="entry name" value="WH-like_DNA-bd_sf"/>
</dbReference>
<keyword evidence="6" id="KW-1185">Reference proteome</keyword>
<dbReference type="Pfam" id="PF08220">
    <property type="entry name" value="HTH_DeoR"/>
    <property type="match status" value="1"/>
</dbReference>
<evidence type="ECO:0000256" key="2">
    <source>
        <dbReference type="ARBA" id="ARBA00023125"/>
    </source>
</evidence>
<sequence>MLSAERRSRILESAQREGAVRVSQLVGELGVSHVTVRRDLEALIYDGILEKVRGGAMLRHTAAEPASPGQGAGGTPAPHRTLGVLIPAAYYFRRVVDGIRSVTAGTGGDVRLLLSNYDQAEEPKLVAELVSTGCAGLLLAPSVGGDDRDALAYLDDVPVPVVLIERAAPGEELGRLSTVRSAHERGVASAMRHLRDLGHTRVALISRGDSQSAVFVRRGWADAIARHGMDADVPNITGERLGTGPAWEPGGPAAVLEELTAARVTALLCHGDEDALVLLQHARTHGVSIPGDLSLVAYDDELAGLADPPLTAVAPGKEQVGVVATRLLSDLIEGRLGETPVHIQIEPRLHIRQTTARARNA</sequence>
<evidence type="ECO:0000313" key="6">
    <source>
        <dbReference type="Proteomes" id="UP001589610"/>
    </source>
</evidence>
<dbReference type="Gene3D" id="1.10.10.10">
    <property type="entry name" value="Winged helix-like DNA-binding domain superfamily/Winged helix DNA-binding domain"/>
    <property type="match status" value="1"/>
</dbReference>
<keyword evidence="2" id="KW-0238">DNA-binding</keyword>
<dbReference type="SUPFAM" id="SSF53822">
    <property type="entry name" value="Periplasmic binding protein-like I"/>
    <property type="match status" value="1"/>
</dbReference>
<evidence type="ECO:0000259" key="4">
    <source>
        <dbReference type="PROSITE" id="PS51000"/>
    </source>
</evidence>
<protein>
    <submittedName>
        <fullName evidence="5">Substrate-binding domain-containing protein</fullName>
    </submittedName>
</protein>
<name>A0ABV5TRU0_9ACTN</name>
<dbReference type="EMBL" id="JBHMBS010000030">
    <property type="protein sequence ID" value="MFB9681135.1"/>
    <property type="molecule type" value="Genomic_DNA"/>
</dbReference>
<comment type="caution">
    <text evidence="5">The sequence shown here is derived from an EMBL/GenBank/DDBJ whole genome shotgun (WGS) entry which is preliminary data.</text>
</comment>
<dbReference type="Pfam" id="PF13377">
    <property type="entry name" value="Peripla_BP_3"/>
    <property type="match status" value="1"/>
</dbReference>
<dbReference type="PRINTS" id="PR00037">
    <property type="entry name" value="HTHLACR"/>
</dbReference>
<gene>
    <name evidence="5" type="ORF">ACFFRH_37140</name>
</gene>